<keyword evidence="4 8" id="KW-0812">Transmembrane</keyword>
<dbReference type="Pfam" id="PF00795">
    <property type="entry name" value="CN_hydrolase"/>
    <property type="match status" value="1"/>
</dbReference>
<comment type="catalytic activity">
    <reaction evidence="8">
        <text>N-terminal S-1,2-diacyl-sn-glyceryl-L-cysteinyl-[lipoprotein] + a glycerophospholipid = N-acyl-S-1,2-diacyl-sn-glyceryl-L-cysteinyl-[lipoprotein] + a 2-acyl-sn-glycero-3-phospholipid + H(+)</text>
        <dbReference type="Rhea" id="RHEA:48228"/>
        <dbReference type="Rhea" id="RHEA-COMP:14681"/>
        <dbReference type="Rhea" id="RHEA-COMP:14684"/>
        <dbReference type="ChEBI" id="CHEBI:15378"/>
        <dbReference type="ChEBI" id="CHEBI:136912"/>
        <dbReference type="ChEBI" id="CHEBI:140656"/>
        <dbReference type="ChEBI" id="CHEBI:140657"/>
        <dbReference type="ChEBI" id="CHEBI:140660"/>
        <dbReference type="EC" id="2.3.1.269"/>
    </reaction>
</comment>
<proteinExistence type="inferred from homology"/>
<feature type="transmembrane region" description="Helical" evidence="8">
    <location>
        <begin position="189"/>
        <end position="213"/>
    </location>
</feature>
<evidence type="ECO:0000256" key="7">
    <source>
        <dbReference type="ARBA" id="ARBA00023315"/>
    </source>
</evidence>
<evidence type="ECO:0000313" key="11">
    <source>
        <dbReference type="EMBL" id="MEE2040983.1"/>
    </source>
</evidence>
<evidence type="ECO:0000256" key="9">
    <source>
        <dbReference type="SAM" id="MobiDB-lite"/>
    </source>
</evidence>
<dbReference type="PROSITE" id="PS50263">
    <property type="entry name" value="CN_HYDROLASE"/>
    <property type="match status" value="1"/>
</dbReference>
<comment type="similarity">
    <text evidence="8">Belongs to the CN hydrolase family. Apolipoprotein N-acyltransferase subfamily.</text>
</comment>
<evidence type="ECO:0000256" key="2">
    <source>
        <dbReference type="ARBA" id="ARBA00022475"/>
    </source>
</evidence>
<dbReference type="NCBIfam" id="TIGR00546">
    <property type="entry name" value="lnt"/>
    <property type="match status" value="1"/>
</dbReference>
<dbReference type="InterPro" id="IPR003010">
    <property type="entry name" value="C-N_Hydrolase"/>
</dbReference>
<gene>
    <name evidence="8 11" type="primary">lnt</name>
    <name evidence="11" type="ORF">Q8791_27550</name>
</gene>
<keyword evidence="2 8" id="KW-1003">Cell membrane</keyword>
<dbReference type="InterPro" id="IPR045378">
    <property type="entry name" value="LNT_N"/>
</dbReference>
<feature type="domain" description="CN hydrolase" evidence="10">
    <location>
        <begin position="281"/>
        <end position="535"/>
    </location>
</feature>
<comment type="subcellular location">
    <subcellularLocation>
        <location evidence="1 8">Cell membrane</location>
        <topology evidence="1 8">Multi-pass membrane protein</topology>
    </subcellularLocation>
</comment>
<sequence length="572" mass="59825">MVAEHTEQGDAPGSDRPASQPRAPQRTATPARPSSFPSALPLGHRWGRRDLLWRTLAAALSGLAQLFALPPFGLWWLGPLSAGLLFFAVAGTRVRRAAWIGALAGATLMVPLVHWQDIFGVDVWLAVAGLEISYFLPMAMGLALVMRLPGWPLWTAALWVAQEAVRARLPFGGFAWGKLAFAQPDTPFVGYAALGSSALVTFAVALTGGLLLWSVLRAVSARLGAGPSADATGAGESGANSARRPRAGWIASAVGLAACAAVVAGGALAPAIGRPAVDHTVTIGMVQGNVPNIGEMSVLGRRMEVLGNHADGVHDLAAAVRAGEYPQPDMVLLPENATDIDPFRDPTAREVIDAAAADAGVPLLWGMSRFNDDGTRQVSSVVWDPETGPGDLYDKRYLVPFGEYIPFRDFFTRFVDRLEQVSSDAVPGTEPGALDVGDTTLAVGICFDVAFDTPVRESVAAGGQVIVIPTNNANYNFTGQSDQQLAITQLRAVEHGRPAVVVSTSGVSAVVAPDGTLSYRSPEGEPDIHVAELDAMEGTTVATRLGAAPEALLSALGVAAVLAALVIAHRRA</sequence>
<feature type="transmembrane region" description="Helical" evidence="8">
    <location>
        <begin position="249"/>
        <end position="272"/>
    </location>
</feature>
<evidence type="ECO:0000256" key="3">
    <source>
        <dbReference type="ARBA" id="ARBA00022679"/>
    </source>
</evidence>
<evidence type="ECO:0000256" key="5">
    <source>
        <dbReference type="ARBA" id="ARBA00022989"/>
    </source>
</evidence>
<accession>A0ABU7KFI5</accession>
<feature type="transmembrane region" description="Helical" evidence="8">
    <location>
        <begin position="51"/>
        <end position="68"/>
    </location>
</feature>
<keyword evidence="5 8" id="KW-1133">Transmembrane helix</keyword>
<keyword evidence="12" id="KW-1185">Reference proteome</keyword>
<keyword evidence="6 8" id="KW-0472">Membrane</keyword>
<evidence type="ECO:0000256" key="8">
    <source>
        <dbReference type="HAMAP-Rule" id="MF_01148"/>
    </source>
</evidence>
<feature type="region of interest" description="Disordered" evidence="9">
    <location>
        <begin position="1"/>
        <end position="40"/>
    </location>
</feature>
<feature type="transmembrane region" description="Helical" evidence="8">
    <location>
        <begin position="97"/>
        <end position="115"/>
    </location>
</feature>
<feature type="transmembrane region" description="Helical" evidence="8">
    <location>
        <begin position="121"/>
        <end position="144"/>
    </location>
</feature>
<keyword evidence="3 8" id="KW-0808">Transferase</keyword>
<dbReference type="SUPFAM" id="SSF56317">
    <property type="entry name" value="Carbon-nitrogen hydrolase"/>
    <property type="match status" value="1"/>
</dbReference>
<comment type="caution">
    <text evidence="11">The sequence shown here is derived from an EMBL/GenBank/DDBJ whole genome shotgun (WGS) entry which is preliminary data.</text>
</comment>
<evidence type="ECO:0000256" key="1">
    <source>
        <dbReference type="ARBA" id="ARBA00004651"/>
    </source>
</evidence>
<protein>
    <recommendedName>
        <fullName evidence="8">Apolipoprotein N-acyltransferase</fullName>
        <shortName evidence="8">ALP N-acyltransferase</shortName>
        <ecNumber evidence="8">2.3.1.269</ecNumber>
    </recommendedName>
</protein>
<dbReference type="HAMAP" id="MF_01148">
    <property type="entry name" value="Lnt"/>
    <property type="match status" value="1"/>
</dbReference>
<feature type="transmembrane region" description="Helical" evidence="8">
    <location>
        <begin position="551"/>
        <end position="568"/>
    </location>
</feature>
<dbReference type="Gene3D" id="3.60.110.10">
    <property type="entry name" value="Carbon-nitrogen hydrolase"/>
    <property type="match status" value="1"/>
</dbReference>
<keyword evidence="7 8" id="KW-0012">Acyltransferase</keyword>
<dbReference type="EC" id="2.3.1.269" evidence="8"/>
<evidence type="ECO:0000256" key="4">
    <source>
        <dbReference type="ARBA" id="ARBA00022692"/>
    </source>
</evidence>
<reference evidence="11 12" key="1">
    <citation type="submission" date="2023-08" db="EMBL/GenBank/DDBJ databases">
        <authorList>
            <person name="Girao M."/>
            <person name="Carvalho M.F."/>
        </authorList>
    </citation>
    <scope>NUCLEOTIDE SEQUENCE [LARGE SCALE GENOMIC DNA]</scope>
    <source>
        <strain evidence="11 12">CT-R113</strain>
    </source>
</reference>
<dbReference type="EMBL" id="JAUZMY010000038">
    <property type="protein sequence ID" value="MEE2040983.1"/>
    <property type="molecule type" value="Genomic_DNA"/>
</dbReference>
<dbReference type="Proteomes" id="UP001356095">
    <property type="component" value="Unassembled WGS sequence"/>
</dbReference>
<comment type="function">
    <text evidence="8">Catalyzes the phospholipid dependent N-acylation of the N-terminal cysteine of apolipoprotein, the last step in lipoprotein maturation.</text>
</comment>
<dbReference type="PANTHER" id="PTHR38686">
    <property type="entry name" value="APOLIPOPROTEIN N-ACYLTRANSFERASE"/>
    <property type="match status" value="1"/>
</dbReference>
<evidence type="ECO:0000256" key="6">
    <source>
        <dbReference type="ARBA" id="ARBA00023136"/>
    </source>
</evidence>
<dbReference type="RefSeq" id="WP_330094747.1">
    <property type="nucleotide sequence ID" value="NZ_JAUZMY010000038.1"/>
</dbReference>
<organism evidence="11 12">
    <name type="scientific">Nocardiopsis codii</name>
    <dbReference type="NCBI Taxonomy" id="3065942"/>
    <lineage>
        <taxon>Bacteria</taxon>
        <taxon>Bacillati</taxon>
        <taxon>Actinomycetota</taxon>
        <taxon>Actinomycetes</taxon>
        <taxon>Streptosporangiales</taxon>
        <taxon>Nocardiopsidaceae</taxon>
        <taxon>Nocardiopsis</taxon>
    </lineage>
</organism>
<dbReference type="InterPro" id="IPR036526">
    <property type="entry name" value="C-N_Hydrolase_sf"/>
</dbReference>
<dbReference type="CDD" id="cd07571">
    <property type="entry name" value="ALP_N-acyl_transferase"/>
    <property type="match status" value="1"/>
</dbReference>
<evidence type="ECO:0000259" key="10">
    <source>
        <dbReference type="PROSITE" id="PS50263"/>
    </source>
</evidence>
<name>A0ABU7KFI5_9ACTN</name>
<dbReference type="PANTHER" id="PTHR38686:SF1">
    <property type="entry name" value="APOLIPOPROTEIN N-ACYLTRANSFERASE"/>
    <property type="match status" value="1"/>
</dbReference>
<evidence type="ECO:0000313" key="12">
    <source>
        <dbReference type="Proteomes" id="UP001356095"/>
    </source>
</evidence>
<dbReference type="Pfam" id="PF20154">
    <property type="entry name" value="LNT_N"/>
    <property type="match status" value="1"/>
</dbReference>
<comment type="pathway">
    <text evidence="8">Protein modification; lipoprotein biosynthesis (N-acyl transfer).</text>
</comment>
<dbReference type="InterPro" id="IPR004563">
    <property type="entry name" value="Apolipo_AcylTrfase"/>
</dbReference>